<gene>
    <name evidence="3" type="ORF">RY831_28960</name>
</gene>
<dbReference type="Gene3D" id="1.10.287.470">
    <property type="entry name" value="Helix hairpin bin"/>
    <property type="match status" value="1"/>
</dbReference>
<dbReference type="InterPro" id="IPR050465">
    <property type="entry name" value="UPF0194_transport"/>
</dbReference>
<evidence type="ECO:0000256" key="2">
    <source>
        <dbReference type="ARBA" id="ARBA00023054"/>
    </source>
</evidence>
<organism evidence="3 4">
    <name type="scientific">Noviherbaspirillum album</name>
    <dbReference type="NCBI Taxonomy" id="3080276"/>
    <lineage>
        <taxon>Bacteria</taxon>
        <taxon>Pseudomonadati</taxon>
        <taxon>Pseudomonadota</taxon>
        <taxon>Betaproteobacteria</taxon>
        <taxon>Burkholderiales</taxon>
        <taxon>Oxalobacteraceae</taxon>
        <taxon>Noviherbaspirillum</taxon>
    </lineage>
</organism>
<dbReference type="Gene3D" id="2.40.50.100">
    <property type="match status" value="1"/>
</dbReference>
<dbReference type="PANTHER" id="PTHR32347">
    <property type="entry name" value="EFFLUX SYSTEM COMPONENT YKNX-RELATED"/>
    <property type="match status" value="1"/>
</dbReference>
<comment type="subcellular location">
    <subcellularLocation>
        <location evidence="1">Cell envelope</location>
    </subcellularLocation>
</comment>
<keyword evidence="2" id="KW-0175">Coiled coil</keyword>
<proteinExistence type="predicted"/>
<evidence type="ECO:0000313" key="3">
    <source>
        <dbReference type="EMBL" id="MEC4723194.1"/>
    </source>
</evidence>
<evidence type="ECO:0000256" key="1">
    <source>
        <dbReference type="ARBA" id="ARBA00004196"/>
    </source>
</evidence>
<sequence length="456" mass="50102">MEMRDGALAAAVTSLIDMAHRARHAQNGVELEFMAVNGTHALAPYRQAALWFADRGVCTLSGVVQMEANAPYVHWLQRLCSGLTDSGQPLRIGALDAPAGVAEEWAEWLPEFGLWLPVPSGETAAHGGLLLARDIPWLDEEIGLLAEWIDAWQHAYRARTPRVRWSFGSLKLRAKARLQQERAASLPWWRRRMVHVSAALGLVLLCPVRLTVLAPGELVAANPAVIRSPLEGVIERFHVKPNQAVSKGQPLFDFDQAQLAARHAVASQTLATAEAEYRQSVQQALTDGKSKSQLATLQGKIEERRAEADFVRGQVERASVLAPQDGIVLLDDPGEWIGRPVATGERILRVASPRDVEVEAWLPVADAIPLAPGATTTLYLSATPLTPVAATLRYVSYDALQRPDGSYAYRVRARLDGVTEHRVGLKGTARLSGNWVPLAYWMLRRPLALIRQTLGW</sequence>
<dbReference type="PANTHER" id="PTHR32347:SF23">
    <property type="entry name" value="BLL5650 PROTEIN"/>
    <property type="match status" value="1"/>
</dbReference>
<comment type="caution">
    <text evidence="3">The sequence shown here is derived from an EMBL/GenBank/DDBJ whole genome shotgun (WGS) entry which is preliminary data.</text>
</comment>
<dbReference type="Proteomes" id="UP001352263">
    <property type="component" value="Unassembled WGS sequence"/>
</dbReference>
<dbReference type="SUPFAM" id="SSF111369">
    <property type="entry name" value="HlyD-like secretion proteins"/>
    <property type="match status" value="1"/>
</dbReference>
<dbReference type="RefSeq" id="WP_326509816.1">
    <property type="nucleotide sequence ID" value="NZ_JAWIIV010000046.1"/>
</dbReference>
<keyword evidence="4" id="KW-1185">Reference proteome</keyword>
<name>A0ABU6JJH0_9BURK</name>
<evidence type="ECO:0000313" key="4">
    <source>
        <dbReference type="Proteomes" id="UP001352263"/>
    </source>
</evidence>
<protein>
    <submittedName>
        <fullName evidence="3">HlyD family efflux transporter periplasmic adaptor subunit</fullName>
    </submittedName>
</protein>
<reference evidence="3 4" key="1">
    <citation type="submission" date="2023-10" db="EMBL/GenBank/DDBJ databases">
        <title>Noviherbaspirillum sp. CPCC 100848 genome assembly.</title>
        <authorList>
            <person name="Li X.Y."/>
            <person name="Fang X.M."/>
        </authorList>
    </citation>
    <scope>NUCLEOTIDE SEQUENCE [LARGE SCALE GENOMIC DNA]</scope>
    <source>
        <strain evidence="3 4">CPCC 100848</strain>
    </source>
</reference>
<dbReference type="EMBL" id="JAWIIV010000046">
    <property type="protein sequence ID" value="MEC4723194.1"/>
    <property type="molecule type" value="Genomic_DNA"/>
</dbReference>
<accession>A0ABU6JJH0</accession>